<dbReference type="SUPFAM" id="SSF88713">
    <property type="entry name" value="Glycoside hydrolase/deacetylase"/>
    <property type="match status" value="1"/>
</dbReference>
<dbReference type="CDD" id="cd10936">
    <property type="entry name" value="CE4_DAC2"/>
    <property type="match status" value="1"/>
</dbReference>
<dbReference type="InterPro" id="IPR006837">
    <property type="entry name" value="Divergent_DAC"/>
</dbReference>
<dbReference type="AlphaFoldDB" id="A0A2M8WL02"/>
<comment type="caution">
    <text evidence="1">The sequence shown here is derived from an EMBL/GenBank/DDBJ whole genome shotgun (WGS) entry which is preliminary data.</text>
</comment>
<protein>
    <submittedName>
        <fullName evidence="1">Polysaccharide deacetylase 2 family uncharacterized protein YibQ</fullName>
    </submittedName>
</protein>
<dbReference type="GO" id="GO:0005975">
    <property type="term" value="P:carbohydrate metabolic process"/>
    <property type="evidence" value="ECO:0007669"/>
    <property type="project" value="InterPro"/>
</dbReference>
<reference evidence="1 2" key="1">
    <citation type="submission" date="2017-11" db="EMBL/GenBank/DDBJ databases">
        <title>Genomic Encyclopedia of Archaeal and Bacterial Type Strains, Phase II (KMG-II): From Individual Species to Whole Genera.</title>
        <authorList>
            <person name="Goeker M."/>
        </authorList>
    </citation>
    <scope>NUCLEOTIDE SEQUENCE [LARGE SCALE GENOMIC DNA]</scope>
    <source>
        <strain evidence="1 2">DSM 29128</strain>
    </source>
</reference>
<accession>A0A2M8WL02</accession>
<keyword evidence="2" id="KW-1185">Reference proteome</keyword>
<dbReference type="EMBL" id="PGTY01000001">
    <property type="protein sequence ID" value="PJI91605.1"/>
    <property type="molecule type" value="Genomic_DNA"/>
</dbReference>
<proteinExistence type="predicted"/>
<dbReference type="Pfam" id="PF04748">
    <property type="entry name" value="Polysacc_deac_2"/>
    <property type="match status" value="1"/>
</dbReference>
<gene>
    <name evidence="1" type="ORF">BC777_0436</name>
</gene>
<organism evidence="1 2">
    <name type="scientific">Yoonia maricola</name>
    <dbReference type="NCBI Taxonomy" id="420999"/>
    <lineage>
        <taxon>Bacteria</taxon>
        <taxon>Pseudomonadati</taxon>
        <taxon>Pseudomonadota</taxon>
        <taxon>Alphaproteobacteria</taxon>
        <taxon>Rhodobacterales</taxon>
        <taxon>Paracoccaceae</taxon>
        <taxon>Yoonia</taxon>
    </lineage>
</organism>
<name>A0A2M8WL02_9RHOB</name>
<dbReference type="RefSeq" id="WP_168769052.1">
    <property type="nucleotide sequence ID" value="NZ_PGTY01000001.1"/>
</dbReference>
<dbReference type="Gene3D" id="3.20.20.370">
    <property type="entry name" value="Glycoside hydrolase/deacetylase"/>
    <property type="match status" value="1"/>
</dbReference>
<dbReference type="InterPro" id="IPR011330">
    <property type="entry name" value="Glyco_hydro/deAcase_b/a-brl"/>
</dbReference>
<evidence type="ECO:0000313" key="1">
    <source>
        <dbReference type="EMBL" id="PJI91605.1"/>
    </source>
</evidence>
<sequence>MKGYFSGGLWALVLGGSGLGIASLVGEQPRFAEGPAAPQLTVPVLENVTPGPAVAFESSSDATPQFTPTAPLDALADVAENAPEVSTEPAALPQTAEVDATIVVPNAIAESGLASDIEAPAVPRTDTALVAPAIEEAVPPIVDNTPAVIAPIAPTEDVSNVPTITEADSVVAEEETALVTEQEAPVEDNATDPVVTADEPVAAVIPDAPVDQATSEPVVTEEETVAEASTPIADPVEEPTQGTPVDVLPTQQEDATPPVTAQIPETPPAEPDVAVIVEPEPTVVGDAAQDEPAAVAEALPQTNAAVRINRPTEAVEEPDTPAVEPPVADAIPDDAPALRRYAVPFAQGEADALISIILIDEGQMPDAPAAVGALGFVSTVAINGLSSASGDLAAAYRAAGVEVAMQADLPDGAQPSDVEVAFEAALGMVPEVTMLFSDGTGAMQNRAVTEQVMQILETDGYGFVTVQRGLSNAARAADQAGVVSTTVLRDIDGAGEDTAAIVRALDQAAFRARQTGEAVLLGRVMPETLAALQAWAADVDRETLAIAPVSAVLLRAE</sequence>
<dbReference type="Proteomes" id="UP000228531">
    <property type="component" value="Unassembled WGS sequence"/>
</dbReference>
<evidence type="ECO:0000313" key="2">
    <source>
        <dbReference type="Proteomes" id="UP000228531"/>
    </source>
</evidence>